<name>A0A8S5QFP8_9CAUD</name>
<accession>A0A8S5QFP8</accession>
<dbReference type="EMBL" id="BK015651">
    <property type="protein sequence ID" value="DAE18102.1"/>
    <property type="molecule type" value="Genomic_DNA"/>
</dbReference>
<organism evidence="1">
    <name type="scientific">Siphoviridae sp. ctEBu1</name>
    <dbReference type="NCBI Taxonomy" id="2825393"/>
    <lineage>
        <taxon>Viruses</taxon>
        <taxon>Duplodnaviria</taxon>
        <taxon>Heunggongvirae</taxon>
        <taxon>Uroviricota</taxon>
        <taxon>Caudoviricetes</taxon>
    </lineage>
</organism>
<protein>
    <submittedName>
        <fullName evidence="1">Uncharacterized protein</fullName>
    </submittedName>
</protein>
<reference evidence="1" key="1">
    <citation type="journal article" date="2021" name="Proc. Natl. Acad. Sci. U.S.A.">
        <title>A Catalog of Tens of Thousands of Viruses from Human Metagenomes Reveals Hidden Associations with Chronic Diseases.</title>
        <authorList>
            <person name="Tisza M.J."/>
            <person name="Buck C.B."/>
        </authorList>
    </citation>
    <scope>NUCLEOTIDE SEQUENCE</scope>
    <source>
        <strain evidence="1">CtEBu1</strain>
    </source>
</reference>
<sequence>MPMKPEIGYPDVVMGSFIEDLIGDLEHNMGLVSANDQYFKELSIQKFTLEQLLQEIDRHEGDSPTAVVAGFVERMAVSARETDDPNFIFSMSRDAAQSILDGLYFGD</sequence>
<proteinExistence type="predicted"/>
<evidence type="ECO:0000313" key="1">
    <source>
        <dbReference type="EMBL" id="DAE18102.1"/>
    </source>
</evidence>